<comment type="caution">
    <text evidence="2">The sequence shown here is derived from an EMBL/GenBank/DDBJ whole genome shotgun (WGS) entry which is preliminary data.</text>
</comment>
<evidence type="ECO:0000313" key="3">
    <source>
        <dbReference type="Proteomes" id="UP001190700"/>
    </source>
</evidence>
<evidence type="ECO:0000256" key="1">
    <source>
        <dbReference type="SAM" id="SignalP"/>
    </source>
</evidence>
<keyword evidence="3" id="KW-1185">Reference proteome</keyword>
<proteinExistence type="predicted"/>
<evidence type="ECO:0000313" key="2">
    <source>
        <dbReference type="EMBL" id="KAK3270190.1"/>
    </source>
</evidence>
<feature type="non-terminal residue" evidence="2">
    <location>
        <position position="111"/>
    </location>
</feature>
<dbReference type="Proteomes" id="UP001190700">
    <property type="component" value="Unassembled WGS sequence"/>
</dbReference>
<feature type="signal peptide" evidence="1">
    <location>
        <begin position="1"/>
        <end position="20"/>
    </location>
</feature>
<keyword evidence="1" id="KW-0732">Signal</keyword>
<dbReference type="EMBL" id="LGRX02010529">
    <property type="protein sequence ID" value="KAK3270190.1"/>
    <property type="molecule type" value="Genomic_DNA"/>
</dbReference>
<gene>
    <name evidence="2" type="ORF">CYMTET_21400</name>
</gene>
<protein>
    <submittedName>
        <fullName evidence="2">Uncharacterized protein</fullName>
    </submittedName>
</protein>
<reference evidence="2 3" key="1">
    <citation type="journal article" date="2015" name="Genome Biol. Evol.">
        <title>Comparative Genomics of a Bacterivorous Green Alga Reveals Evolutionary Causalities and Consequences of Phago-Mixotrophic Mode of Nutrition.</title>
        <authorList>
            <person name="Burns J.A."/>
            <person name="Paasch A."/>
            <person name="Narechania A."/>
            <person name="Kim E."/>
        </authorList>
    </citation>
    <scope>NUCLEOTIDE SEQUENCE [LARGE SCALE GENOMIC DNA]</scope>
    <source>
        <strain evidence="2 3">PLY_AMNH</strain>
    </source>
</reference>
<feature type="chain" id="PRO_5042058162" evidence="1">
    <location>
        <begin position="21"/>
        <end position="111"/>
    </location>
</feature>
<sequence length="111" mass="11525">MIRSAVFLPAIALGLLVCLPRESNVGVTFNRASELPAHFREGFSDFAHPQDLTGNLAARSEGVLAAELLDSCCADKGMPTGMALSSLGQSIHYRTSPTSVASGCNGLLGSC</sequence>
<accession>A0AAE0G285</accession>
<dbReference type="AlphaFoldDB" id="A0AAE0G285"/>
<name>A0AAE0G285_9CHLO</name>
<organism evidence="2 3">
    <name type="scientific">Cymbomonas tetramitiformis</name>
    <dbReference type="NCBI Taxonomy" id="36881"/>
    <lineage>
        <taxon>Eukaryota</taxon>
        <taxon>Viridiplantae</taxon>
        <taxon>Chlorophyta</taxon>
        <taxon>Pyramimonadophyceae</taxon>
        <taxon>Pyramimonadales</taxon>
        <taxon>Pyramimonadaceae</taxon>
        <taxon>Cymbomonas</taxon>
    </lineage>
</organism>